<feature type="region of interest" description="Disordered" evidence="1">
    <location>
        <begin position="25"/>
        <end position="44"/>
    </location>
</feature>
<sequence>MPLSRTFLCSALAASLLAAEPVSAAPPHGGHSGGGHPGGVSHAHGGGYHPHYSGPYGYGYRSPAVVLGFGPGLGYGYGGYGGYDGYAYNPYGYGFGTFGVPLIPRTYSVGPSYRVLPAQPLNAVPVDPALGYLANPVPQPLPVPATTGEAAPATITVIASEGATVSFDGIDTNQTGTRHSYTTRPIEPGAEKRVSVRVDGPGGPATLSVGVRAGEKATVDMRK</sequence>
<dbReference type="NCBIfam" id="TIGR03000">
    <property type="entry name" value="plancto_dom_1"/>
    <property type="match status" value="1"/>
</dbReference>
<dbReference type="InterPro" id="IPR017460">
    <property type="entry name" value="CHP03000_planctomycetes"/>
</dbReference>
<proteinExistence type="predicted"/>
<name>A0ABU5F7U7_9BACT</name>
<evidence type="ECO:0000256" key="2">
    <source>
        <dbReference type="SAM" id="SignalP"/>
    </source>
</evidence>
<feature type="signal peptide" evidence="2">
    <location>
        <begin position="1"/>
        <end position="24"/>
    </location>
</feature>
<feature type="compositionally biased region" description="Polar residues" evidence="1">
    <location>
        <begin position="171"/>
        <end position="183"/>
    </location>
</feature>
<comment type="caution">
    <text evidence="3">The sequence shown here is derived from an EMBL/GenBank/DDBJ whole genome shotgun (WGS) entry which is preliminary data.</text>
</comment>
<feature type="region of interest" description="Disordered" evidence="1">
    <location>
        <begin position="168"/>
        <end position="208"/>
    </location>
</feature>
<dbReference type="RefSeq" id="WP_320689829.1">
    <property type="nucleotide sequence ID" value="NZ_JAXBLV010000244.1"/>
</dbReference>
<keyword evidence="4" id="KW-1185">Reference proteome</keyword>
<protein>
    <submittedName>
        <fullName evidence="3">TIGR03000 domain-containing protein</fullName>
    </submittedName>
</protein>
<gene>
    <name evidence="3" type="ORF">R5W23_005292</name>
</gene>
<accession>A0ABU5F7U7</accession>
<feature type="chain" id="PRO_5045529690" evidence="2">
    <location>
        <begin position="25"/>
        <end position="223"/>
    </location>
</feature>
<dbReference type="Proteomes" id="UP001272242">
    <property type="component" value="Unassembled WGS sequence"/>
</dbReference>
<organism evidence="3 4">
    <name type="scientific">Gemmata algarum</name>
    <dbReference type="NCBI Taxonomy" id="2975278"/>
    <lineage>
        <taxon>Bacteria</taxon>
        <taxon>Pseudomonadati</taxon>
        <taxon>Planctomycetota</taxon>
        <taxon>Planctomycetia</taxon>
        <taxon>Gemmatales</taxon>
        <taxon>Gemmataceae</taxon>
        <taxon>Gemmata</taxon>
    </lineage>
</organism>
<dbReference type="EMBL" id="JAXBLV010000244">
    <property type="protein sequence ID" value="MDY3563676.1"/>
    <property type="molecule type" value="Genomic_DNA"/>
</dbReference>
<feature type="compositionally biased region" description="Gly residues" evidence="1">
    <location>
        <begin position="30"/>
        <end position="44"/>
    </location>
</feature>
<evidence type="ECO:0000313" key="4">
    <source>
        <dbReference type="Proteomes" id="UP001272242"/>
    </source>
</evidence>
<keyword evidence="2" id="KW-0732">Signal</keyword>
<evidence type="ECO:0000313" key="3">
    <source>
        <dbReference type="EMBL" id="MDY3563676.1"/>
    </source>
</evidence>
<reference evidence="4" key="1">
    <citation type="journal article" date="2023" name="Mar. Drugs">
        <title>Gemmata algarum, a Novel Planctomycete Isolated from an Algal Mat, Displays Antimicrobial Activity.</title>
        <authorList>
            <person name="Kumar G."/>
            <person name="Kallscheuer N."/>
            <person name="Kashif M."/>
            <person name="Ahamad S."/>
            <person name="Jagadeeshwari U."/>
            <person name="Pannikurungottu S."/>
            <person name="Haufschild T."/>
            <person name="Kabuu M."/>
            <person name="Sasikala C."/>
            <person name="Jogler C."/>
            <person name="Ramana C."/>
        </authorList>
    </citation>
    <scope>NUCLEOTIDE SEQUENCE [LARGE SCALE GENOMIC DNA]</scope>
    <source>
        <strain evidence="4">JC673</strain>
    </source>
</reference>
<evidence type="ECO:0000256" key="1">
    <source>
        <dbReference type="SAM" id="MobiDB-lite"/>
    </source>
</evidence>